<name>A0A0D2YF68_FUSOF</name>
<evidence type="ECO:0000256" key="3">
    <source>
        <dbReference type="ARBA" id="ARBA00022741"/>
    </source>
</evidence>
<protein>
    <recommendedName>
        <fullName evidence="1">tyrosine--tRNA ligase</fullName>
        <ecNumber evidence="1">6.1.1.1</ecNumber>
    </recommendedName>
    <alternativeName>
        <fullName evidence="7">Tyrosyl-tRNA synthetase</fullName>
    </alternativeName>
</protein>
<dbReference type="Pfam" id="PF00579">
    <property type="entry name" value="tRNA-synt_1b"/>
    <property type="match status" value="1"/>
</dbReference>
<reference evidence="10" key="2">
    <citation type="submission" date="2025-08" db="UniProtKB">
        <authorList>
            <consortium name="EnsemblFungi"/>
        </authorList>
    </citation>
    <scope>IDENTIFICATION</scope>
    <source>
        <strain evidence="10">4287 / CBS 123668 / FGSC 9935 / NRRL 34936</strain>
    </source>
</reference>
<evidence type="ECO:0000256" key="8">
    <source>
        <dbReference type="ARBA" id="ARBA00048248"/>
    </source>
</evidence>
<evidence type="ECO:0000313" key="11">
    <source>
        <dbReference type="Proteomes" id="UP000002489"/>
    </source>
</evidence>
<evidence type="ECO:0000256" key="9">
    <source>
        <dbReference type="RuleBase" id="RU363036"/>
    </source>
</evidence>
<evidence type="ECO:0000256" key="6">
    <source>
        <dbReference type="ARBA" id="ARBA00023146"/>
    </source>
</evidence>
<keyword evidence="5 9" id="KW-0648">Protein biosynthesis</keyword>
<keyword evidence="6 9" id="KW-0030">Aminoacyl-tRNA synthetase</keyword>
<organism evidence="10 11">
    <name type="scientific">Fusarium oxysporum (strain Fo5176)</name>
    <name type="common">Fusarium vascular wilt</name>
    <dbReference type="NCBI Taxonomy" id="660025"/>
    <lineage>
        <taxon>Eukaryota</taxon>
        <taxon>Fungi</taxon>
        <taxon>Dikarya</taxon>
        <taxon>Ascomycota</taxon>
        <taxon>Pezizomycotina</taxon>
        <taxon>Sordariomycetes</taxon>
        <taxon>Hypocreomycetidae</taxon>
        <taxon>Hypocreales</taxon>
        <taxon>Nectriaceae</taxon>
        <taxon>Fusarium</taxon>
        <taxon>Fusarium oxysporum species complex</taxon>
    </lineage>
</organism>
<dbReference type="VEuPathDB" id="FungiDB:FOXG_14956"/>
<dbReference type="PANTHER" id="PTHR46264">
    <property type="entry name" value="TYROSINE-TRNA LIGASE"/>
    <property type="match status" value="1"/>
</dbReference>
<dbReference type="GO" id="GO:0006437">
    <property type="term" value="P:tyrosyl-tRNA aminoacylation"/>
    <property type="evidence" value="ECO:0007669"/>
    <property type="project" value="TreeGrafter"/>
</dbReference>
<keyword evidence="4 9" id="KW-0067">ATP-binding</keyword>
<dbReference type="SUPFAM" id="SSF52374">
    <property type="entry name" value="Nucleotidylyl transferase"/>
    <property type="match status" value="1"/>
</dbReference>
<dbReference type="EnsemblFungi" id="FOXG_14956T0">
    <property type="protein sequence ID" value="FOXG_14956P0"/>
    <property type="gene ID" value="FOXG_14956"/>
</dbReference>
<evidence type="ECO:0000256" key="7">
    <source>
        <dbReference type="ARBA" id="ARBA00033323"/>
    </source>
</evidence>
<evidence type="ECO:0000256" key="1">
    <source>
        <dbReference type="ARBA" id="ARBA00013160"/>
    </source>
</evidence>
<dbReference type="PANTHER" id="PTHR46264:SF4">
    <property type="entry name" value="TYROSINE--TRNA LIGASE, CYTOPLASMIC"/>
    <property type="match status" value="1"/>
</dbReference>
<dbReference type="GO" id="GO:0004831">
    <property type="term" value="F:tyrosine-tRNA ligase activity"/>
    <property type="evidence" value="ECO:0007669"/>
    <property type="project" value="UniProtKB-EC"/>
</dbReference>
<reference evidence="11" key="1">
    <citation type="journal article" date="2012" name="Mol. Plant Microbe Interact.">
        <title>A highly conserved effector in Fusarium oxysporum is required for full virulence on Arabidopsis.</title>
        <authorList>
            <person name="Thatcher L.F."/>
            <person name="Gardiner D.M."/>
            <person name="Kazan K."/>
            <person name="Manners J."/>
        </authorList>
    </citation>
    <scope>NUCLEOTIDE SEQUENCE [LARGE SCALE GENOMIC DNA]</scope>
    <source>
        <strain evidence="11">Fo5176</strain>
    </source>
</reference>
<dbReference type="InterPro" id="IPR002305">
    <property type="entry name" value="aa-tRNA-synth_Ic"/>
</dbReference>
<comment type="similarity">
    <text evidence="9">Belongs to the class-I aminoacyl-tRNA synthetase family.</text>
</comment>
<sequence length="157" mass="17450">MPKLGYKVRAHLMNAMVPGLGEAQKMSSSEPSSKINLDTPEEVAKKLRKAVCVPKQVEGNGIIAFIEHVIFHVESLKTGGKPRFTAETREGEVLVYEDIFQLKEDYESDTLTPQILKPALIKALNDLLGPTRKDFDANEDSKRVADLAYPAEVKPEE</sequence>
<comment type="catalytic activity">
    <reaction evidence="8">
        <text>tRNA(Tyr) + L-tyrosine + ATP = L-tyrosyl-tRNA(Tyr) + AMP + diphosphate + H(+)</text>
        <dbReference type="Rhea" id="RHEA:10220"/>
        <dbReference type="Rhea" id="RHEA-COMP:9706"/>
        <dbReference type="Rhea" id="RHEA-COMP:9707"/>
        <dbReference type="ChEBI" id="CHEBI:15378"/>
        <dbReference type="ChEBI" id="CHEBI:30616"/>
        <dbReference type="ChEBI" id="CHEBI:33019"/>
        <dbReference type="ChEBI" id="CHEBI:58315"/>
        <dbReference type="ChEBI" id="CHEBI:78442"/>
        <dbReference type="ChEBI" id="CHEBI:78536"/>
        <dbReference type="ChEBI" id="CHEBI:456215"/>
        <dbReference type="EC" id="6.1.1.1"/>
    </reaction>
</comment>
<evidence type="ECO:0000256" key="4">
    <source>
        <dbReference type="ARBA" id="ARBA00022840"/>
    </source>
</evidence>
<dbReference type="GO" id="GO:0005737">
    <property type="term" value="C:cytoplasm"/>
    <property type="evidence" value="ECO:0007669"/>
    <property type="project" value="TreeGrafter"/>
</dbReference>
<accession>A0A0D2YF68</accession>
<proteinExistence type="inferred from homology"/>
<evidence type="ECO:0000313" key="10">
    <source>
        <dbReference type="EnsemblFungi" id="FOXG_14956P0"/>
    </source>
</evidence>
<keyword evidence="3 9" id="KW-0547">Nucleotide-binding</keyword>
<dbReference type="Proteomes" id="UP000002489">
    <property type="component" value="Unassembled WGS sequence"/>
</dbReference>
<dbReference type="AlphaFoldDB" id="A0A0D2YF68"/>
<dbReference type="EC" id="6.1.1.1" evidence="1"/>
<gene>
    <name evidence="10" type="primary">28956067</name>
</gene>
<dbReference type="Gene3D" id="1.10.240.10">
    <property type="entry name" value="Tyrosyl-Transfer RNA Synthetase"/>
    <property type="match status" value="1"/>
</dbReference>
<keyword evidence="2 9" id="KW-0436">Ligase</keyword>
<evidence type="ECO:0000256" key="2">
    <source>
        <dbReference type="ARBA" id="ARBA00022598"/>
    </source>
</evidence>
<dbReference type="STRING" id="426428.A0A0D2YF68"/>
<evidence type="ECO:0000256" key="5">
    <source>
        <dbReference type="ARBA" id="ARBA00022917"/>
    </source>
</evidence>
<dbReference type="GO" id="GO:0005524">
    <property type="term" value="F:ATP binding"/>
    <property type="evidence" value="ECO:0007669"/>
    <property type="project" value="UniProtKB-KW"/>
</dbReference>
<dbReference type="InterPro" id="IPR050489">
    <property type="entry name" value="Tyr-tRNA_synthase"/>
</dbReference>